<dbReference type="GO" id="GO:0008270">
    <property type="term" value="F:zinc ion binding"/>
    <property type="evidence" value="ECO:0007669"/>
    <property type="project" value="UniProtKB-KW"/>
</dbReference>
<dbReference type="SMART" id="SM00355">
    <property type="entry name" value="ZnF_C2H2"/>
    <property type="match status" value="1"/>
</dbReference>
<evidence type="ECO:0000256" key="2">
    <source>
        <dbReference type="SAM" id="MobiDB-lite"/>
    </source>
</evidence>
<keyword evidence="1" id="KW-0863">Zinc-finger</keyword>
<keyword evidence="1" id="KW-0479">Metal-binding</keyword>
<dbReference type="Ensembl" id="ENSCAFT00030000540.1">
    <property type="protein sequence ID" value="ENSCAFP00030000473.1"/>
    <property type="gene ID" value="ENSCAFG00030000332.1"/>
</dbReference>
<dbReference type="PROSITE" id="PS50157">
    <property type="entry name" value="ZINC_FINGER_C2H2_2"/>
    <property type="match status" value="1"/>
</dbReference>
<reference evidence="4" key="1">
    <citation type="submission" date="2019-03" db="EMBL/GenBank/DDBJ databases">
        <authorList>
            <person name="Warren W.C."/>
            <person name="Johnson G.S."/>
        </authorList>
    </citation>
    <scope>NUCLEOTIDE SEQUENCE [LARGE SCALE GENOMIC DNA]</scope>
    <source>
        <strain evidence="4">Basenji</strain>
    </source>
</reference>
<reference evidence="4" key="2">
    <citation type="submission" date="2025-08" db="UniProtKB">
        <authorList>
            <consortium name="Ensembl"/>
        </authorList>
    </citation>
    <scope>IDENTIFICATION</scope>
</reference>
<dbReference type="Proteomes" id="UP000694429">
    <property type="component" value="Chromosome 5"/>
</dbReference>
<feature type="region of interest" description="Disordered" evidence="2">
    <location>
        <begin position="1"/>
        <end position="27"/>
    </location>
</feature>
<dbReference type="AlphaFoldDB" id="A0A8C0LRN0"/>
<dbReference type="InterPro" id="IPR013087">
    <property type="entry name" value="Znf_C2H2_type"/>
</dbReference>
<evidence type="ECO:0000256" key="1">
    <source>
        <dbReference type="PROSITE-ProRule" id="PRU00042"/>
    </source>
</evidence>
<keyword evidence="1" id="KW-0862">Zinc</keyword>
<proteinExistence type="predicted"/>
<dbReference type="PROSITE" id="PS00028">
    <property type="entry name" value="ZINC_FINGER_C2H2_1"/>
    <property type="match status" value="1"/>
</dbReference>
<dbReference type="Pfam" id="PF00096">
    <property type="entry name" value="zf-C2H2"/>
    <property type="match status" value="1"/>
</dbReference>
<organism evidence="4 5">
    <name type="scientific">Canis lupus familiaris</name>
    <name type="common">Dog</name>
    <name type="synonym">Canis familiaris</name>
    <dbReference type="NCBI Taxonomy" id="9615"/>
    <lineage>
        <taxon>Eukaryota</taxon>
        <taxon>Metazoa</taxon>
        <taxon>Chordata</taxon>
        <taxon>Craniata</taxon>
        <taxon>Vertebrata</taxon>
        <taxon>Euteleostomi</taxon>
        <taxon>Mammalia</taxon>
        <taxon>Eutheria</taxon>
        <taxon>Laurasiatheria</taxon>
        <taxon>Carnivora</taxon>
        <taxon>Caniformia</taxon>
        <taxon>Canidae</taxon>
        <taxon>Canis</taxon>
    </lineage>
</organism>
<dbReference type="Gene3D" id="3.30.160.60">
    <property type="entry name" value="Classic Zinc Finger"/>
    <property type="match status" value="1"/>
</dbReference>
<dbReference type="FunFam" id="3.30.160.60:FF:001554">
    <property type="entry name" value="Zinc finger 202 m1"/>
    <property type="match status" value="1"/>
</dbReference>
<evidence type="ECO:0000259" key="3">
    <source>
        <dbReference type="PROSITE" id="PS50157"/>
    </source>
</evidence>
<protein>
    <recommendedName>
        <fullName evidence="3">C2H2-type domain-containing protein</fullName>
    </recommendedName>
</protein>
<sequence>PQSWHFPSPSGTSPLAQAERTPPVEKPYRCDDCGKNFRWTSDLVRHQRTHQEKNPSSVLFVAKSPLTCPDLHHPLSHS</sequence>
<name>A0A8C0LRN0_CANLF</name>
<dbReference type="InterPro" id="IPR036236">
    <property type="entry name" value="Znf_C2H2_sf"/>
</dbReference>
<dbReference type="SUPFAM" id="SSF57667">
    <property type="entry name" value="beta-beta-alpha zinc fingers"/>
    <property type="match status" value="1"/>
</dbReference>
<feature type="domain" description="C2H2-type" evidence="3">
    <location>
        <begin position="28"/>
        <end position="55"/>
    </location>
</feature>
<accession>A0A8C0LRN0</accession>
<evidence type="ECO:0000313" key="5">
    <source>
        <dbReference type="Proteomes" id="UP000694429"/>
    </source>
</evidence>
<evidence type="ECO:0000313" key="4">
    <source>
        <dbReference type="Ensembl" id="ENSCAFP00030000473.1"/>
    </source>
</evidence>
<feature type="compositionally biased region" description="Polar residues" evidence="2">
    <location>
        <begin position="1"/>
        <end position="15"/>
    </location>
</feature>